<dbReference type="EMBL" id="BMKV01000011">
    <property type="protein sequence ID" value="GGI96796.1"/>
    <property type="molecule type" value="Genomic_DNA"/>
</dbReference>
<evidence type="ECO:0000256" key="1">
    <source>
        <dbReference type="ARBA" id="ARBA00023450"/>
    </source>
</evidence>
<feature type="compositionally biased region" description="Basic residues" evidence="2">
    <location>
        <begin position="443"/>
        <end position="470"/>
    </location>
</feature>
<feature type="region of interest" description="Disordered" evidence="2">
    <location>
        <begin position="1"/>
        <end position="22"/>
    </location>
</feature>
<dbReference type="Proteomes" id="UP000658754">
    <property type="component" value="Unassembled WGS sequence"/>
</dbReference>
<evidence type="ECO:0000313" key="4">
    <source>
        <dbReference type="EMBL" id="GGI96796.1"/>
    </source>
</evidence>
<dbReference type="Pfam" id="PF02720">
    <property type="entry name" value="DUF222"/>
    <property type="match status" value="1"/>
</dbReference>
<dbReference type="Gene3D" id="1.10.30.50">
    <property type="match status" value="1"/>
</dbReference>
<dbReference type="InterPro" id="IPR003615">
    <property type="entry name" value="HNH_nuc"/>
</dbReference>
<organism evidence="4 5">
    <name type="scientific">Pseudarthrobacter scleromae</name>
    <dbReference type="NCBI Taxonomy" id="158897"/>
    <lineage>
        <taxon>Bacteria</taxon>
        <taxon>Bacillati</taxon>
        <taxon>Actinomycetota</taxon>
        <taxon>Actinomycetes</taxon>
        <taxon>Micrococcales</taxon>
        <taxon>Micrococcaceae</taxon>
        <taxon>Pseudarthrobacter</taxon>
    </lineage>
</organism>
<dbReference type="InterPro" id="IPR003870">
    <property type="entry name" value="DUF222"/>
</dbReference>
<keyword evidence="5" id="KW-1185">Reference proteome</keyword>
<accession>A0ABQ2CMV0</accession>
<gene>
    <name evidence="4" type="ORF">GCM10007175_38040</name>
</gene>
<comment type="caution">
    <text evidence="4">The sequence shown here is derived from an EMBL/GenBank/DDBJ whole genome shotgun (WGS) entry which is preliminary data.</text>
</comment>
<dbReference type="GO" id="GO:0004519">
    <property type="term" value="F:endonuclease activity"/>
    <property type="evidence" value="ECO:0007669"/>
    <property type="project" value="UniProtKB-KW"/>
</dbReference>
<evidence type="ECO:0000259" key="3">
    <source>
        <dbReference type="SMART" id="SM00507"/>
    </source>
</evidence>
<keyword evidence="4" id="KW-0255">Endonuclease</keyword>
<feature type="domain" description="HNH nuclease" evidence="3">
    <location>
        <begin position="350"/>
        <end position="400"/>
    </location>
</feature>
<evidence type="ECO:0000256" key="2">
    <source>
        <dbReference type="SAM" id="MobiDB-lite"/>
    </source>
</evidence>
<feature type="compositionally biased region" description="Polar residues" evidence="2">
    <location>
        <begin position="420"/>
        <end position="431"/>
    </location>
</feature>
<keyword evidence="4" id="KW-0378">Hydrolase</keyword>
<dbReference type="InterPro" id="IPR002711">
    <property type="entry name" value="HNH"/>
</dbReference>
<comment type="similarity">
    <text evidence="1">Belongs to the Rv1128c/1148c/1588c/1702c/1945/3466 family.</text>
</comment>
<evidence type="ECO:0000313" key="5">
    <source>
        <dbReference type="Proteomes" id="UP000658754"/>
    </source>
</evidence>
<dbReference type="Pfam" id="PF01844">
    <property type="entry name" value="HNH"/>
    <property type="match status" value="1"/>
</dbReference>
<dbReference type="SMART" id="SM00507">
    <property type="entry name" value="HNHc"/>
    <property type="match status" value="1"/>
</dbReference>
<dbReference type="CDD" id="cd00085">
    <property type="entry name" value="HNHc"/>
    <property type="match status" value="1"/>
</dbReference>
<keyword evidence="4" id="KW-0540">Nuclease</keyword>
<sequence length="470" mass="50054">MEAVQGLSEALPTAQVAGSPGVPPVSGVLSVADVSRSLSSVPVAADGPGMIDQLRELEDLKSLAAAKQARIAVAFDLSQRREQAAAGVPAKEQGAGVGAEIALARRESPARSGRLLGLAKALGTEMPRALAALESGELNEWRATLIVRETACLSAEDRCAVDEELAADAGTLAGAGDRAIIAAVRAAAYRRDPHSVAKRASHAVNDRTVTLRPAPDTMARLTALLPVAQGVAVYAALTRHADTARSNGDERSRGAVMADQLVENITGTPGGVSSIEVQLVMTDRTLFQGDSEPARLAGYGIVPAHWARQTVLGEETDTAEPTTWLRRLYTTPGTGELLAMDSKARIFPPGLRRFLQVRDDTCRTPYCDAPIRHHDHIIPWHQDGPTTSHNGQGLCEACNHTKETPGWTARTLPGPRHTVELQTPTGHTYHSTAPPPPGTGTPSRRREKRPKHLRQAKARKCARLRHSLAA</sequence>
<feature type="region of interest" description="Disordered" evidence="2">
    <location>
        <begin position="406"/>
        <end position="470"/>
    </location>
</feature>
<proteinExistence type="inferred from homology"/>
<protein>
    <submittedName>
        <fullName evidence="4">HNH endonuclease</fullName>
    </submittedName>
</protein>
<reference evidence="5" key="1">
    <citation type="journal article" date="2019" name="Int. J. Syst. Evol. Microbiol.">
        <title>The Global Catalogue of Microorganisms (GCM) 10K type strain sequencing project: providing services to taxonomists for standard genome sequencing and annotation.</title>
        <authorList>
            <consortium name="The Broad Institute Genomics Platform"/>
            <consortium name="The Broad Institute Genome Sequencing Center for Infectious Disease"/>
            <person name="Wu L."/>
            <person name="Ma J."/>
        </authorList>
    </citation>
    <scope>NUCLEOTIDE SEQUENCE [LARGE SCALE GENOMIC DNA]</scope>
    <source>
        <strain evidence="5">CGMCC 1.3601</strain>
    </source>
</reference>
<name>A0ABQ2CMV0_9MICC</name>
<dbReference type="RefSeq" id="WP_188732426.1">
    <property type="nucleotide sequence ID" value="NZ_BMKV01000011.1"/>
</dbReference>